<reference evidence="2 3" key="1">
    <citation type="submission" date="2014-02" db="EMBL/GenBank/DDBJ databases">
        <title>Single nucleus genome sequencing reveals high similarity among nuclei of an endomycorrhizal fungus.</title>
        <authorList>
            <person name="Lin K."/>
            <person name="Geurts R."/>
            <person name="Zhang Z."/>
            <person name="Limpens E."/>
            <person name="Saunders D.G."/>
            <person name="Mu D."/>
            <person name="Pang E."/>
            <person name="Cao H."/>
            <person name="Cha H."/>
            <person name="Lin T."/>
            <person name="Zhou Q."/>
            <person name="Shang Y."/>
            <person name="Li Y."/>
            <person name="Ivanov S."/>
            <person name="Sharma T."/>
            <person name="Velzen R.V."/>
            <person name="Ruijter N.D."/>
            <person name="Aanen D.K."/>
            <person name="Win J."/>
            <person name="Kamoun S."/>
            <person name="Bisseling T."/>
            <person name="Huang S."/>
        </authorList>
    </citation>
    <scope>NUCLEOTIDE SEQUENCE [LARGE SCALE GENOMIC DNA]</scope>
    <source>
        <strain evidence="3">DAOM197198w</strain>
    </source>
</reference>
<proteinExistence type="predicted"/>
<comment type="caution">
    <text evidence="2">The sequence shown here is derived from an EMBL/GenBank/DDBJ whole genome shotgun (WGS) entry which is preliminary data.</text>
</comment>
<dbReference type="EMBL" id="JEMT01016134">
    <property type="protein sequence ID" value="EXX71388.1"/>
    <property type="molecule type" value="Genomic_DNA"/>
</dbReference>
<evidence type="ECO:0000256" key="1">
    <source>
        <dbReference type="SAM" id="Phobius"/>
    </source>
</evidence>
<feature type="transmembrane region" description="Helical" evidence="1">
    <location>
        <begin position="57"/>
        <end position="88"/>
    </location>
</feature>
<dbReference type="Proteomes" id="UP000022910">
    <property type="component" value="Unassembled WGS sequence"/>
</dbReference>
<keyword evidence="3" id="KW-1185">Reference proteome</keyword>
<evidence type="ECO:0000313" key="3">
    <source>
        <dbReference type="Proteomes" id="UP000022910"/>
    </source>
</evidence>
<gene>
    <name evidence="2" type="ORF">RirG_079010</name>
</gene>
<feature type="transmembrane region" description="Helical" evidence="1">
    <location>
        <begin position="109"/>
        <end position="132"/>
    </location>
</feature>
<keyword evidence="1" id="KW-1133">Transmembrane helix</keyword>
<protein>
    <submittedName>
        <fullName evidence="2">Uncharacterized protein</fullName>
    </submittedName>
</protein>
<organism evidence="2 3">
    <name type="scientific">Rhizophagus irregularis (strain DAOM 197198w)</name>
    <name type="common">Glomus intraradices</name>
    <dbReference type="NCBI Taxonomy" id="1432141"/>
    <lineage>
        <taxon>Eukaryota</taxon>
        <taxon>Fungi</taxon>
        <taxon>Fungi incertae sedis</taxon>
        <taxon>Mucoromycota</taxon>
        <taxon>Glomeromycotina</taxon>
        <taxon>Glomeromycetes</taxon>
        <taxon>Glomerales</taxon>
        <taxon>Glomeraceae</taxon>
        <taxon>Rhizophagus</taxon>
    </lineage>
</organism>
<sequence>MILCGETVIHIYRIMCLLLVALNYAIILFSICYNISILGENAENWKHCTGGNFLHNITVFALITDIIGFISANSLNVIMSILYCAMGYSAIQEKSGNCQITDPKKYESVLLSQILMITLLWMSIPSLIMFIACEIPSETCCEGRIDNEV</sequence>
<keyword evidence="1" id="KW-0812">Transmembrane</keyword>
<feature type="transmembrane region" description="Helical" evidence="1">
    <location>
        <begin position="12"/>
        <end position="37"/>
    </location>
</feature>
<dbReference type="OrthoDB" id="2314466at2759"/>
<dbReference type="HOGENOM" id="CLU_1750688_0_0_1"/>
<keyword evidence="1" id="KW-0472">Membrane</keyword>
<accession>A0A015MX61</accession>
<evidence type="ECO:0000313" key="2">
    <source>
        <dbReference type="EMBL" id="EXX71388.1"/>
    </source>
</evidence>
<dbReference type="AlphaFoldDB" id="A0A015MX61"/>
<name>A0A015MX61_RHIIW</name>